<protein>
    <submittedName>
        <fullName evidence="1">Uncharacterized protein</fullName>
    </submittedName>
</protein>
<evidence type="ECO:0000313" key="2">
    <source>
        <dbReference type="Proteomes" id="UP001062846"/>
    </source>
</evidence>
<dbReference type="Proteomes" id="UP001062846">
    <property type="component" value="Chromosome 3"/>
</dbReference>
<gene>
    <name evidence="1" type="ORF">RHMOL_Rhmol03G0069200</name>
</gene>
<evidence type="ECO:0000313" key="1">
    <source>
        <dbReference type="EMBL" id="KAI8562875.1"/>
    </source>
</evidence>
<reference evidence="1" key="1">
    <citation type="submission" date="2022-02" db="EMBL/GenBank/DDBJ databases">
        <title>Plant Genome Project.</title>
        <authorList>
            <person name="Zhang R.-G."/>
        </authorList>
    </citation>
    <scope>NUCLEOTIDE SEQUENCE</scope>
    <source>
        <strain evidence="1">AT1</strain>
    </source>
</reference>
<accession>A0ACC0PBR8</accession>
<sequence>MTRQIVLRHPSSVTRRRPLLLASTKSSSSSSLSKTFSSSSAANGGRSVRFGEVAGGTAAECAAVCCCCPCALVDLLVLTVYKLPAGLCRKALKQKRRSRLMKKGLLPQPSSRHCSCGCDDTELQIHPVAAISESMMAADKVLESVQPDEDVMQLEKEMWERFYGAGFWRSPSQKSNL</sequence>
<name>A0ACC0PBR8_RHOML</name>
<proteinExistence type="predicted"/>
<dbReference type="EMBL" id="CM046390">
    <property type="protein sequence ID" value="KAI8562875.1"/>
    <property type="molecule type" value="Genomic_DNA"/>
</dbReference>
<organism evidence="1 2">
    <name type="scientific">Rhododendron molle</name>
    <name type="common">Chinese azalea</name>
    <name type="synonym">Azalea mollis</name>
    <dbReference type="NCBI Taxonomy" id="49168"/>
    <lineage>
        <taxon>Eukaryota</taxon>
        <taxon>Viridiplantae</taxon>
        <taxon>Streptophyta</taxon>
        <taxon>Embryophyta</taxon>
        <taxon>Tracheophyta</taxon>
        <taxon>Spermatophyta</taxon>
        <taxon>Magnoliopsida</taxon>
        <taxon>eudicotyledons</taxon>
        <taxon>Gunneridae</taxon>
        <taxon>Pentapetalae</taxon>
        <taxon>asterids</taxon>
        <taxon>Ericales</taxon>
        <taxon>Ericaceae</taxon>
        <taxon>Ericoideae</taxon>
        <taxon>Rhodoreae</taxon>
        <taxon>Rhododendron</taxon>
    </lineage>
</organism>
<comment type="caution">
    <text evidence="1">The sequence shown here is derived from an EMBL/GenBank/DDBJ whole genome shotgun (WGS) entry which is preliminary data.</text>
</comment>
<keyword evidence="2" id="KW-1185">Reference proteome</keyword>